<organism evidence="1 2">
    <name type="scientific">Coffea canephora</name>
    <name type="common">Robusta coffee</name>
    <dbReference type="NCBI Taxonomy" id="49390"/>
    <lineage>
        <taxon>Eukaryota</taxon>
        <taxon>Viridiplantae</taxon>
        <taxon>Streptophyta</taxon>
        <taxon>Embryophyta</taxon>
        <taxon>Tracheophyta</taxon>
        <taxon>Spermatophyta</taxon>
        <taxon>Magnoliopsida</taxon>
        <taxon>eudicotyledons</taxon>
        <taxon>Gunneridae</taxon>
        <taxon>Pentapetalae</taxon>
        <taxon>asterids</taxon>
        <taxon>lamiids</taxon>
        <taxon>Gentianales</taxon>
        <taxon>Rubiaceae</taxon>
        <taxon>Ixoroideae</taxon>
        <taxon>Gardenieae complex</taxon>
        <taxon>Bertiereae - Coffeeae clade</taxon>
        <taxon>Coffeeae</taxon>
        <taxon>Coffea</taxon>
    </lineage>
</organism>
<dbReference type="InParanoid" id="A0A068ULG9"/>
<dbReference type="AlphaFoldDB" id="A0A068ULG9"/>
<sequence length="47" mass="5631">MIVQVLLGGTQMKFRQCGTTSSTMYWGQKLPYKHRISKRKREKESRR</sequence>
<name>A0A068ULG9_COFCA</name>
<reference evidence="2" key="1">
    <citation type="journal article" date="2014" name="Science">
        <title>The coffee genome provides insight into the convergent evolution of caffeine biosynthesis.</title>
        <authorList>
            <person name="Denoeud F."/>
            <person name="Carretero-Paulet L."/>
            <person name="Dereeper A."/>
            <person name="Droc G."/>
            <person name="Guyot R."/>
            <person name="Pietrella M."/>
            <person name="Zheng C."/>
            <person name="Alberti A."/>
            <person name="Anthony F."/>
            <person name="Aprea G."/>
            <person name="Aury J.M."/>
            <person name="Bento P."/>
            <person name="Bernard M."/>
            <person name="Bocs S."/>
            <person name="Campa C."/>
            <person name="Cenci A."/>
            <person name="Combes M.C."/>
            <person name="Crouzillat D."/>
            <person name="Da Silva C."/>
            <person name="Daddiego L."/>
            <person name="De Bellis F."/>
            <person name="Dussert S."/>
            <person name="Garsmeur O."/>
            <person name="Gayraud T."/>
            <person name="Guignon V."/>
            <person name="Jahn K."/>
            <person name="Jamilloux V."/>
            <person name="Joet T."/>
            <person name="Labadie K."/>
            <person name="Lan T."/>
            <person name="Leclercq J."/>
            <person name="Lepelley M."/>
            <person name="Leroy T."/>
            <person name="Li L.T."/>
            <person name="Librado P."/>
            <person name="Lopez L."/>
            <person name="Munoz A."/>
            <person name="Noel B."/>
            <person name="Pallavicini A."/>
            <person name="Perrotta G."/>
            <person name="Poncet V."/>
            <person name="Pot D."/>
            <person name="Priyono X."/>
            <person name="Rigoreau M."/>
            <person name="Rouard M."/>
            <person name="Rozas J."/>
            <person name="Tranchant-Dubreuil C."/>
            <person name="VanBuren R."/>
            <person name="Zhang Q."/>
            <person name="Andrade A.C."/>
            <person name="Argout X."/>
            <person name="Bertrand B."/>
            <person name="de Kochko A."/>
            <person name="Graziosi G."/>
            <person name="Henry R.J."/>
            <person name="Jayarama X."/>
            <person name="Ming R."/>
            <person name="Nagai C."/>
            <person name="Rounsley S."/>
            <person name="Sankoff D."/>
            <person name="Giuliano G."/>
            <person name="Albert V.A."/>
            <person name="Wincker P."/>
            <person name="Lashermes P."/>
        </authorList>
    </citation>
    <scope>NUCLEOTIDE SEQUENCE [LARGE SCALE GENOMIC DNA]</scope>
    <source>
        <strain evidence="2">cv. DH200-94</strain>
    </source>
</reference>
<evidence type="ECO:0000313" key="1">
    <source>
        <dbReference type="EMBL" id="CDP09286.1"/>
    </source>
</evidence>
<dbReference type="Gramene" id="CDP09286">
    <property type="protein sequence ID" value="CDP09286"/>
    <property type="gene ID" value="GSCOC_T00028576001"/>
</dbReference>
<evidence type="ECO:0000313" key="2">
    <source>
        <dbReference type="Proteomes" id="UP000295252"/>
    </source>
</evidence>
<accession>A0A068ULG9</accession>
<protein>
    <submittedName>
        <fullName evidence="1">Uncharacterized protein</fullName>
    </submittedName>
</protein>
<proteinExistence type="predicted"/>
<keyword evidence="2" id="KW-1185">Reference proteome</keyword>
<dbReference type="Proteomes" id="UP000295252">
    <property type="component" value="Chromosome I"/>
</dbReference>
<gene>
    <name evidence="1" type="ORF">GSCOC_T00028576001</name>
</gene>
<dbReference type="EMBL" id="HG739121">
    <property type="protein sequence ID" value="CDP09286.1"/>
    <property type="molecule type" value="Genomic_DNA"/>
</dbReference>